<dbReference type="EMBL" id="RQFD01000003">
    <property type="protein sequence ID" value="TGK52748.1"/>
    <property type="molecule type" value="Genomic_DNA"/>
</dbReference>
<organism evidence="1 2">
    <name type="scientific">Leptospira bouyouniensis</name>
    <dbReference type="NCBI Taxonomy" id="2484911"/>
    <lineage>
        <taxon>Bacteria</taxon>
        <taxon>Pseudomonadati</taxon>
        <taxon>Spirochaetota</taxon>
        <taxon>Spirochaetia</taxon>
        <taxon>Leptospirales</taxon>
        <taxon>Leptospiraceae</taxon>
        <taxon>Leptospira</taxon>
    </lineage>
</organism>
<name>A0ABY2L7X0_9LEPT</name>
<sequence>MQKNKLIEDQLKKVSGLRLGENLPIVYFMVTLQFPVPFVMSILQSTSYVNLSLLKDRLTFTFPPLTLPVTETVPVNVSVKELYNNYAKDLPYIAGYDSYLGENSNFFPPKI</sequence>
<proteinExistence type="predicted"/>
<keyword evidence="2" id="KW-1185">Reference proteome</keyword>
<protein>
    <submittedName>
        <fullName evidence="1">Uncharacterized protein</fullName>
    </submittedName>
</protein>
<accession>A0ABY2L7X0</accession>
<reference evidence="2" key="1">
    <citation type="journal article" date="2019" name="PLoS Negl. Trop. Dis.">
        <title>Revisiting the worldwide diversity of Leptospira species in the environment.</title>
        <authorList>
            <person name="Vincent A.T."/>
            <person name="Schiettekatte O."/>
            <person name="Bourhy P."/>
            <person name="Veyrier F.J."/>
            <person name="Picardeau M."/>
        </authorList>
    </citation>
    <scope>NUCLEOTIDE SEQUENCE [LARGE SCALE GENOMIC DNA]</scope>
    <source>
        <strain evidence="2">201800295</strain>
    </source>
</reference>
<gene>
    <name evidence="1" type="ORF">EHQ10_03070</name>
</gene>
<dbReference type="RefSeq" id="WP_135753195.1">
    <property type="nucleotide sequence ID" value="NZ_RQFD01000003.1"/>
</dbReference>
<evidence type="ECO:0000313" key="2">
    <source>
        <dbReference type="Proteomes" id="UP000297617"/>
    </source>
</evidence>
<evidence type="ECO:0000313" key="1">
    <source>
        <dbReference type="EMBL" id="TGK52748.1"/>
    </source>
</evidence>
<comment type="caution">
    <text evidence="1">The sequence shown here is derived from an EMBL/GenBank/DDBJ whole genome shotgun (WGS) entry which is preliminary data.</text>
</comment>
<dbReference type="Proteomes" id="UP000297617">
    <property type="component" value="Unassembled WGS sequence"/>
</dbReference>